<dbReference type="InterPro" id="IPR026453">
    <property type="entry name" value="PGF_pre_PGF"/>
</dbReference>
<dbReference type="NCBIfam" id="TIGR04213">
    <property type="entry name" value="PGF_pre_PGF"/>
    <property type="match status" value="1"/>
</dbReference>
<proteinExistence type="predicted"/>
<dbReference type="Proteomes" id="UP000050360">
    <property type="component" value="Unassembled WGS sequence"/>
</dbReference>
<name>A0A0N8KQR0_9EURY</name>
<feature type="non-terminal residue" evidence="1">
    <location>
        <position position="1"/>
    </location>
</feature>
<gene>
    <name evidence="1" type="ORF">MPEBLZ_02609</name>
</gene>
<sequence>WSDRMKKNILLIILLFLVPIGQAITEPLVTSYWGYVTVDGITKPNASVTVLDSSCNVAVSTISTQNSTYLVKVPLDRGIVSGETLTFNVDGKTATKQTVGAKGTNNRLDLAVLSSSTNTCTAGGDSGVNGGGGGGGASISAEAFENVLKKETREEVLSINVLRSFSFTTPELPVSEITITSSINAGLINVQVELLKSRSTLVKDDAPGDVYKYVNIWVGTSGFAVPKNIKEAVIKFKLENSWLTSKGLKESDISMHRWDGTQWTSLATEKKNSDEKFTYYEAKTNAFSPFAISGVKEITAPAAGVKVTNQTQTPAPAATKKAPGLEFVLAIAGLMAVVLRKRSK</sequence>
<evidence type="ECO:0000313" key="2">
    <source>
        <dbReference type="Proteomes" id="UP000050360"/>
    </source>
</evidence>
<dbReference type="EMBL" id="LKCM01000201">
    <property type="protein sequence ID" value="KPQ42834.1"/>
    <property type="molecule type" value="Genomic_DNA"/>
</dbReference>
<dbReference type="AlphaFoldDB" id="A0A0N8KQR0"/>
<accession>A0A0N8KQR0</accession>
<protein>
    <submittedName>
        <fullName evidence="1">Cell surface protein</fullName>
    </submittedName>
</protein>
<evidence type="ECO:0000313" key="1">
    <source>
        <dbReference type="EMBL" id="KPQ42834.1"/>
    </source>
</evidence>
<reference evidence="1 2" key="1">
    <citation type="submission" date="2015-09" db="EMBL/GenBank/DDBJ databases">
        <title>A metagenomics-based metabolic model of nitrate-dependent anaerobic oxidation of methane by Methanoperedens-like archaea.</title>
        <authorList>
            <person name="Arshad A."/>
            <person name="Speth D.R."/>
            <person name="De Graaf R.M."/>
            <person name="Op Den Camp H.J."/>
            <person name="Jetten M.S."/>
            <person name="Welte C.U."/>
        </authorList>
    </citation>
    <scope>NUCLEOTIDE SEQUENCE [LARGE SCALE GENOMIC DNA]</scope>
</reference>
<organism evidence="1 2">
    <name type="scientific">Candidatus Methanoperedens nitratireducens</name>
    <dbReference type="NCBI Taxonomy" id="1392998"/>
    <lineage>
        <taxon>Archaea</taxon>
        <taxon>Methanobacteriati</taxon>
        <taxon>Methanobacteriota</taxon>
        <taxon>Stenosarchaea group</taxon>
        <taxon>Methanomicrobia</taxon>
        <taxon>Methanosarcinales</taxon>
        <taxon>ANME-2 cluster</taxon>
        <taxon>Candidatus Methanoperedentaceae</taxon>
        <taxon>Candidatus Methanoperedens</taxon>
    </lineage>
</organism>
<comment type="caution">
    <text evidence="1">The sequence shown here is derived from an EMBL/GenBank/DDBJ whole genome shotgun (WGS) entry which is preliminary data.</text>
</comment>